<proteinExistence type="inferred from homology"/>
<protein>
    <recommendedName>
        <fullName evidence="9">Cytochrome b-c1 complex subunit 7</fullName>
    </recommendedName>
</protein>
<dbReference type="Pfam" id="PF02271">
    <property type="entry name" value="UCR_14kD"/>
    <property type="match status" value="1"/>
</dbReference>
<dbReference type="PANTHER" id="PTHR12022:SF0">
    <property type="entry name" value="CYTOCHROME B-C1 COMPLEX SUBUNIT 7"/>
    <property type="match status" value="1"/>
</dbReference>
<dbReference type="Gene3D" id="1.10.1090.10">
    <property type="entry name" value="Cytochrome b-c1 complex subunit 7"/>
    <property type="match status" value="1"/>
</dbReference>
<dbReference type="InterPro" id="IPR003197">
    <property type="entry name" value="QCR7"/>
</dbReference>
<comment type="caution">
    <text evidence="10">The sequence shown here is derived from an EMBL/GenBank/DDBJ whole genome shotgun (WGS) entry which is preliminary data.</text>
</comment>
<dbReference type="GO" id="GO:0045275">
    <property type="term" value="C:respiratory chain complex III"/>
    <property type="evidence" value="ECO:0007669"/>
    <property type="project" value="InterPro"/>
</dbReference>
<dbReference type="SUPFAM" id="SSF81524">
    <property type="entry name" value="14 kDa protein of cytochrome bc1 complex (Ubiquinol-cytochrome c reductase)"/>
    <property type="match status" value="1"/>
</dbReference>
<dbReference type="GO" id="GO:0006122">
    <property type="term" value="P:mitochondrial electron transport, ubiquinol to cytochrome c"/>
    <property type="evidence" value="ECO:0007669"/>
    <property type="project" value="InterPro"/>
</dbReference>
<dbReference type="FunFam" id="1.10.1090.10:FF:000002">
    <property type="entry name" value="Cytochrome b-c1 complex subunit 7"/>
    <property type="match status" value="1"/>
</dbReference>
<dbReference type="EMBL" id="JALJOU010000029">
    <property type="protein sequence ID" value="KAK9835145.1"/>
    <property type="molecule type" value="Genomic_DNA"/>
</dbReference>
<evidence type="ECO:0000256" key="8">
    <source>
        <dbReference type="ARBA" id="ARBA00023136"/>
    </source>
</evidence>
<gene>
    <name evidence="10" type="ORF">WJX81_001074</name>
</gene>
<evidence type="ECO:0000256" key="7">
    <source>
        <dbReference type="ARBA" id="ARBA00023128"/>
    </source>
</evidence>
<dbReference type="AlphaFoldDB" id="A0AAW1RNM2"/>
<keyword evidence="6 9" id="KW-0249">Electron transport</keyword>
<keyword evidence="4 9" id="KW-0679">Respiratory chain</keyword>
<evidence type="ECO:0000256" key="2">
    <source>
        <dbReference type="ARBA" id="ARBA00008554"/>
    </source>
</evidence>
<evidence type="ECO:0000313" key="11">
    <source>
        <dbReference type="Proteomes" id="UP001445335"/>
    </source>
</evidence>
<evidence type="ECO:0000256" key="3">
    <source>
        <dbReference type="ARBA" id="ARBA00022448"/>
    </source>
</evidence>
<keyword evidence="7 9" id="KW-0496">Mitochondrion</keyword>
<sequence length="123" mass="14173">MAGRAIIKLLDPALTWMARRYQAAVGENLRRHGLRYEDLYDPLLNQDVEEALKRLPQEEVDARNQRLKRASDCSLKKAYLPKDLQEVQTPYKSYLGDALKRVVAENEEKARLGTGKTYDRSIP</sequence>
<dbReference type="InterPro" id="IPR036544">
    <property type="entry name" value="QCR7_sf"/>
</dbReference>
<evidence type="ECO:0000256" key="5">
    <source>
        <dbReference type="ARBA" id="ARBA00022792"/>
    </source>
</evidence>
<dbReference type="Proteomes" id="UP001445335">
    <property type="component" value="Unassembled WGS sequence"/>
</dbReference>
<reference evidence="10 11" key="1">
    <citation type="journal article" date="2024" name="Nat. Commun.">
        <title>Phylogenomics reveals the evolutionary origins of lichenization in chlorophyte algae.</title>
        <authorList>
            <person name="Puginier C."/>
            <person name="Libourel C."/>
            <person name="Otte J."/>
            <person name="Skaloud P."/>
            <person name="Haon M."/>
            <person name="Grisel S."/>
            <person name="Petersen M."/>
            <person name="Berrin J.G."/>
            <person name="Delaux P.M."/>
            <person name="Dal Grande F."/>
            <person name="Keller J."/>
        </authorList>
    </citation>
    <scope>NUCLEOTIDE SEQUENCE [LARGE SCALE GENOMIC DNA]</scope>
    <source>
        <strain evidence="10 11">SAG 245.80</strain>
    </source>
</reference>
<name>A0AAW1RNM2_9CHLO</name>
<dbReference type="PANTHER" id="PTHR12022">
    <property type="entry name" value="UBIQUINOL-CYTOCHROME C REDUCTASE COMPLEX 14 KD PROTEIN"/>
    <property type="match status" value="1"/>
</dbReference>
<keyword evidence="11" id="KW-1185">Reference proteome</keyword>
<evidence type="ECO:0000256" key="9">
    <source>
        <dbReference type="PIRNR" id="PIRNR000022"/>
    </source>
</evidence>
<keyword evidence="8 9" id="KW-0472">Membrane</keyword>
<dbReference type="PIRSF" id="PIRSF000022">
    <property type="entry name" value="Bc1_14K"/>
    <property type="match status" value="1"/>
</dbReference>
<comment type="function">
    <text evidence="9">Component of the ubiquinol-cytochrome c oxidoreductase, a multisubunit transmembrane complex that is part of the mitochondrial electron transport chain which drives oxidative phosphorylation.</text>
</comment>
<accession>A0AAW1RNM2</accession>
<organism evidence="10 11">
    <name type="scientific">Elliptochloris bilobata</name>
    <dbReference type="NCBI Taxonomy" id="381761"/>
    <lineage>
        <taxon>Eukaryota</taxon>
        <taxon>Viridiplantae</taxon>
        <taxon>Chlorophyta</taxon>
        <taxon>core chlorophytes</taxon>
        <taxon>Trebouxiophyceae</taxon>
        <taxon>Trebouxiophyceae incertae sedis</taxon>
        <taxon>Elliptochloris clade</taxon>
        <taxon>Elliptochloris</taxon>
    </lineage>
</organism>
<evidence type="ECO:0000256" key="4">
    <source>
        <dbReference type="ARBA" id="ARBA00022660"/>
    </source>
</evidence>
<comment type="subcellular location">
    <subcellularLocation>
        <location evidence="1">Mitochondrion inner membrane</location>
        <topology evidence="1">Peripheral membrane protein</topology>
        <orientation evidence="1">Matrix side</orientation>
    </subcellularLocation>
</comment>
<keyword evidence="5 9" id="KW-0999">Mitochondrion inner membrane</keyword>
<evidence type="ECO:0000313" key="10">
    <source>
        <dbReference type="EMBL" id="KAK9835145.1"/>
    </source>
</evidence>
<comment type="similarity">
    <text evidence="2 9">Belongs to the UQCRB/QCR7 family.</text>
</comment>
<dbReference type="GO" id="GO:0005743">
    <property type="term" value="C:mitochondrial inner membrane"/>
    <property type="evidence" value="ECO:0007669"/>
    <property type="project" value="UniProtKB-SubCell"/>
</dbReference>
<evidence type="ECO:0000256" key="6">
    <source>
        <dbReference type="ARBA" id="ARBA00022982"/>
    </source>
</evidence>
<keyword evidence="3 9" id="KW-0813">Transport</keyword>
<evidence type="ECO:0000256" key="1">
    <source>
        <dbReference type="ARBA" id="ARBA00004443"/>
    </source>
</evidence>